<accession>A0A146K122</accession>
<name>A0A146K122_9EUKA</name>
<proteinExistence type="predicted"/>
<evidence type="ECO:0000313" key="1">
    <source>
        <dbReference type="EMBL" id="JAP89625.1"/>
    </source>
</evidence>
<dbReference type="AlphaFoldDB" id="A0A146K122"/>
<dbReference type="EMBL" id="GDID01006981">
    <property type="protein sequence ID" value="JAP89625.1"/>
    <property type="molecule type" value="Transcribed_RNA"/>
</dbReference>
<organism evidence="1">
    <name type="scientific">Trepomonas sp. PC1</name>
    <dbReference type="NCBI Taxonomy" id="1076344"/>
    <lineage>
        <taxon>Eukaryota</taxon>
        <taxon>Metamonada</taxon>
        <taxon>Diplomonadida</taxon>
        <taxon>Hexamitidae</taxon>
        <taxon>Hexamitinae</taxon>
        <taxon>Trepomonas</taxon>
    </lineage>
</organism>
<sequence length="446" mass="53671">MVQSITRHHSQDYNRNKLISQVQQLMYNKDKTIKNYYLICVWKVMKRVMDLYNSVRMMSDLLFFLIQMQYKFINRLGHFQIDLIELHESNYIEMHYQTGYVFFAYQPANHFMYLSFTKTKDTLKTSEILQDMMKYLDKYDQEFDSVIMDDGNEFRGEFTEILEEEKIKIRRINPNKDDHKILAPLNSMCRYVRSQILQKIVDMDKMGQQDDEKENKIMVTASQLNKIVKEIALHHNTKRLVKPYDKTPVDITVEEIEQFNELKLQHNYKVNDKFKFENGDIVRIKLHKDQLQKSRHKKYSDGVYEVVGRDLQHYYVKPCNFDSKRYKNYFQINDDIDSAPVYFRKGYEMREVDAQEAEKEKGYFPAEEKESNHYVFDKILATIPKNLQFDDIKKTTKYVIKVGNVQKVVSISDIRNDKFELSDSEKVYWFQSLYENVQIDEPIFRV</sequence>
<reference evidence="1" key="1">
    <citation type="submission" date="2015-07" db="EMBL/GenBank/DDBJ databases">
        <title>Adaptation to a free-living lifestyle via gene acquisitions in the diplomonad Trepomonas sp. PC1.</title>
        <authorList>
            <person name="Xu F."/>
            <person name="Jerlstrom-Hultqvist J."/>
            <person name="Kolisko M."/>
            <person name="Simpson A.G.B."/>
            <person name="Roger A.J."/>
            <person name="Svard S.G."/>
            <person name="Andersson J.O."/>
        </authorList>
    </citation>
    <scope>NUCLEOTIDE SEQUENCE</scope>
    <source>
        <strain evidence="1">PC1</strain>
    </source>
</reference>
<gene>
    <name evidence="1" type="ORF">TPC1_30880</name>
</gene>
<protein>
    <submittedName>
        <fullName evidence="1">Uncharacterized protein</fullName>
    </submittedName>
</protein>